<sequence length="377" mass="43101">MLETIFLKNDNDIVNKKVEKPSVVTSTFSMENLLNTKIVGKHSSGEKNLMFKIKNGENPRNRSPLDSDTEDDKKKQNNNEEQNDFYSDNNSSISPNNFESNHRKSDDINGKNYTEINYDRSTSPDPEESQSSGLPHNLESSPKNEDDKREPSDYTLPQKLTPHNNDNNYTSHNLFKHESVFSQFFRNENYLTTVNNRNYYNNQNLCNTFDCYQKTLPVYRDNRNFHRNCNSINCGTCDNTKIQRLDGFLLGKCKGGGGHLEKKDENLIINLKQQNKGKDDEDGGDDVVVKKSPTNLQKNPAVEIDRKPALKFSVNAILGRMGEGKGDARERLRVGKNDVLQSKVSDTPVHSRRPRLHFHTLNSQISKTFSRFLLGAF</sequence>
<accession>E0VPU6</accession>
<dbReference type="CTD" id="8233462"/>
<dbReference type="EnsemblMetazoa" id="PHUM365820-RA">
    <property type="protein sequence ID" value="PHUM365820-PA"/>
    <property type="gene ID" value="PHUM365820"/>
</dbReference>
<reference evidence="3" key="3">
    <citation type="submission" date="2020-05" db="UniProtKB">
        <authorList>
            <consortium name="EnsemblMetazoa"/>
        </authorList>
    </citation>
    <scope>IDENTIFICATION</scope>
    <source>
        <strain evidence="3">USDA</strain>
    </source>
</reference>
<evidence type="ECO:0000313" key="4">
    <source>
        <dbReference type="Proteomes" id="UP000009046"/>
    </source>
</evidence>
<dbReference type="RefSeq" id="XP_002428140.1">
    <property type="nucleotide sequence ID" value="XM_002428095.1"/>
</dbReference>
<proteinExistence type="predicted"/>
<reference evidence="2" key="1">
    <citation type="submission" date="2007-04" db="EMBL/GenBank/DDBJ databases">
        <title>Annotation of Pediculus humanus corporis strain USDA.</title>
        <authorList>
            <person name="Kirkness E."/>
            <person name="Hannick L."/>
            <person name="Hass B."/>
            <person name="Bruggner R."/>
            <person name="Lawson D."/>
            <person name="Bidwell S."/>
            <person name="Joardar V."/>
            <person name="Caler E."/>
            <person name="Walenz B."/>
            <person name="Inman J."/>
            <person name="Schobel S."/>
            <person name="Galinsky K."/>
            <person name="Amedeo P."/>
            <person name="Strausberg R."/>
        </authorList>
    </citation>
    <scope>NUCLEOTIDE SEQUENCE</scope>
    <source>
        <strain evidence="2">USDA</strain>
    </source>
</reference>
<feature type="compositionally biased region" description="Polar residues" evidence="1">
    <location>
        <begin position="161"/>
        <end position="171"/>
    </location>
</feature>
<organism>
    <name type="scientific">Pediculus humanus subsp. corporis</name>
    <name type="common">Body louse</name>
    <dbReference type="NCBI Taxonomy" id="121224"/>
    <lineage>
        <taxon>Eukaryota</taxon>
        <taxon>Metazoa</taxon>
        <taxon>Ecdysozoa</taxon>
        <taxon>Arthropoda</taxon>
        <taxon>Hexapoda</taxon>
        <taxon>Insecta</taxon>
        <taxon>Pterygota</taxon>
        <taxon>Neoptera</taxon>
        <taxon>Paraneoptera</taxon>
        <taxon>Psocodea</taxon>
        <taxon>Troctomorpha</taxon>
        <taxon>Phthiraptera</taxon>
        <taxon>Anoplura</taxon>
        <taxon>Pediculidae</taxon>
        <taxon>Pediculus</taxon>
    </lineage>
</organism>
<dbReference type="EMBL" id="DS235379">
    <property type="protein sequence ID" value="EEB15402.1"/>
    <property type="molecule type" value="Genomic_DNA"/>
</dbReference>
<dbReference type="AlphaFoldDB" id="E0VPU6"/>
<gene>
    <name evidence="3" type="primary">8233462</name>
    <name evidence="2" type="ORF">Phum_PHUM365820</name>
</gene>
<reference evidence="2" key="2">
    <citation type="submission" date="2007-04" db="EMBL/GenBank/DDBJ databases">
        <title>The genome of the human body louse.</title>
        <authorList>
            <consortium name="The Human Body Louse Genome Consortium"/>
            <person name="Kirkness E."/>
            <person name="Walenz B."/>
            <person name="Hass B."/>
            <person name="Bruggner R."/>
            <person name="Strausberg R."/>
        </authorList>
    </citation>
    <scope>NUCLEOTIDE SEQUENCE</scope>
    <source>
        <strain evidence="2">USDA</strain>
    </source>
</reference>
<name>E0VPU6_PEDHC</name>
<dbReference type="HOGENOM" id="CLU_734270_0_0_1"/>
<feature type="compositionally biased region" description="Basic and acidic residues" evidence="1">
    <location>
        <begin position="100"/>
        <end position="109"/>
    </location>
</feature>
<dbReference type="Proteomes" id="UP000009046">
    <property type="component" value="Unassembled WGS sequence"/>
</dbReference>
<feature type="region of interest" description="Disordered" evidence="1">
    <location>
        <begin position="51"/>
        <end position="171"/>
    </location>
</feature>
<dbReference type="VEuPathDB" id="VectorBase:PHUM365820"/>
<dbReference type="InParanoid" id="E0VPU6"/>
<feature type="compositionally biased region" description="Polar residues" evidence="1">
    <location>
        <begin position="111"/>
        <end position="141"/>
    </location>
</feature>
<evidence type="ECO:0000313" key="2">
    <source>
        <dbReference type="EMBL" id="EEB15402.1"/>
    </source>
</evidence>
<keyword evidence="4" id="KW-1185">Reference proteome</keyword>
<evidence type="ECO:0000313" key="3">
    <source>
        <dbReference type="EnsemblMetazoa" id="PHUM365820-PA"/>
    </source>
</evidence>
<feature type="compositionally biased region" description="Polar residues" evidence="1">
    <location>
        <begin position="85"/>
        <end position="99"/>
    </location>
</feature>
<dbReference type="EMBL" id="AAZO01004260">
    <property type="status" value="NOT_ANNOTATED_CDS"/>
    <property type="molecule type" value="Genomic_DNA"/>
</dbReference>
<feature type="compositionally biased region" description="Basic and acidic residues" evidence="1">
    <location>
        <begin position="54"/>
        <end position="78"/>
    </location>
</feature>
<protein>
    <submittedName>
        <fullName evidence="2 3">Uncharacterized protein</fullName>
    </submittedName>
</protein>
<dbReference type="KEGG" id="phu:Phum_PHUM365820"/>
<dbReference type="GeneID" id="8233462"/>
<feature type="compositionally biased region" description="Basic and acidic residues" evidence="1">
    <location>
        <begin position="142"/>
        <end position="152"/>
    </location>
</feature>
<evidence type="ECO:0000256" key="1">
    <source>
        <dbReference type="SAM" id="MobiDB-lite"/>
    </source>
</evidence>